<feature type="domain" description="ABC transmembrane type-2" evidence="9">
    <location>
        <begin position="151"/>
        <end position="386"/>
    </location>
</feature>
<evidence type="ECO:0000256" key="2">
    <source>
        <dbReference type="ARBA" id="ARBA00007783"/>
    </source>
</evidence>
<dbReference type="GO" id="GO:0140359">
    <property type="term" value="F:ABC-type transporter activity"/>
    <property type="evidence" value="ECO:0007669"/>
    <property type="project" value="InterPro"/>
</dbReference>
<evidence type="ECO:0000256" key="6">
    <source>
        <dbReference type="ARBA" id="ARBA00022989"/>
    </source>
</evidence>
<dbReference type="InterPro" id="IPR047817">
    <property type="entry name" value="ABC2_TM_bact-type"/>
</dbReference>
<evidence type="ECO:0000256" key="1">
    <source>
        <dbReference type="ARBA" id="ARBA00004651"/>
    </source>
</evidence>
<evidence type="ECO:0000256" key="3">
    <source>
        <dbReference type="ARBA" id="ARBA00022448"/>
    </source>
</evidence>
<keyword evidence="3" id="KW-0813">Transport</keyword>
<evidence type="ECO:0000313" key="11">
    <source>
        <dbReference type="Proteomes" id="UP000177583"/>
    </source>
</evidence>
<dbReference type="EMBL" id="MFNF01000045">
    <property type="protein sequence ID" value="OGH00521.1"/>
    <property type="molecule type" value="Genomic_DNA"/>
</dbReference>
<accession>A0A1F6GR64</accession>
<name>A0A1F6GR64_9PROT</name>
<feature type="transmembrane region" description="Helical" evidence="8">
    <location>
        <begin position="365"/>
        <end position="383"/>
    </location>
</feature>
<dbReference type="PROSITE" id="PS51012">
    <property type="entry name" value="ABC_TM2"/>
    <property type="match status" value="1"/>
</dbReference>
<evidence type="ECO:0000256" key="7">
    <source>
        <dbReference type="ARBA" id="ARBA00023136"/>
    </source>
</evidence>
<evidence type="ECO:0000256" key="4">
    <source>
        <dbReference type="ARBA" id="ARBA00022475"/>
    </source>
</evidence>
<evidence type="ECO:0000313" key="10">
    <source>
        <dbReference type="EMBL" id="OGH00521.1"/>
    </source>
</evidence>
<keyword evidence="7 8" id="KW-0472">Membrane</keyword>
<feature type="transmembrane region" description="Helical" evidence="8">
    <location>
        <begin position="278"/>
        <end position="298"/>
    </location>
</feature>
<protein>
    <recommendedName>
        <fullName evidence="9">ABC transmembrane type-2 domain-containing protein</fullName>
    </recommendedName>
</protein>
<evidence type="ECO:0000256" key="8">
    <source>
        <dbReference type="SAM" id="Phobius"/>
    </source>
</evidence>
<proteinExistence type="inferred from homology"/>
<feature type="transmembrane region" description="Helical" evidence="8">
    <location>
        <begin position="21"/>
        <end position="39"/>
    </location>
</feature>
<comment type="similarity">
    <text evidence="2">Belongs to the ABC-2 integral membrane protein family.</text>
</comment>
<dbReference type="Pfam" id="PF12698">
    <property type="entry name" value="ABC2_membrane_3"/>
    <property type="match status" value="1"/>
</dbReference>
<sequence length="389" mass="44353">MRLQWIAWRLILEIMRDRRTLAMFFLVPVVVMTLIYYALQGDEKANLALVTRGVARLWEYPLRSALQQEEHLRLVDLDLADEEAGFETVQAAIDKALSEGKVQGVLYLDAQLLEQRFAGERGQLNLYLEGSRPTATADILSGVAAAMDDLAEQLPVVVDPSCSAPCADSVNNKALEIKRHYRYGNEDYRMVDYFLPSFPPLLVFFFTFIITIITFQRERVRGTLARLLIAPFSFAQVVLGYLLGFFGFFGLQSAIVLGYVLLLMHIPLTGWQVVELELLTLLLMSVALVMGLFASFLAKNEFQAIQFIPLVILPQIFLSDMIWRIETFPVVFRYIAYSMPLTYANKVARDLVLKGIPLWADWPELLALLGFLLLFLFGMLLFVRQRRAF</sequence>
<organism evidence="10 11">
    <name type="scientific">Candidatus Lambdaproteobacteria bacterium RIFOXYD2_FULL_56_26</name>
    <dbReference type="NCBI Taxonomy" id="1817773"/>
    <lineage>
        <taxon>Bacteria</taxon>
        <taxon>Pseudomonadati</taxon>
        <taxon>Pseudomonadota</taxon>
        <taxon>Candidatus Lambdaproteobacteria</taxon>
    </lineage>
</organism>
<comment type="caution">
    <text evidence="10">The sequence shown here is derived from an EMBL/GenBank/DDBJ whole genome shotgun (WGS) entry which is preliminary data.</text>
</comment>
<dbReference type="AlphaFoldDB" id="A0A1F6GR64"/>
<gene>
    <name evidence="10" type="ORF">A2557_10320</name>
</gene>
<keyword evidence="6 8" id="KW-1133">Transmembrane helix</keyword>
<dbReference type="InterPro" id="IPR013525">
    <property type="entry name" value="ABC2_TM"/>
</dbReference>
<feature type="transmembrane region" description="Helical" evidence="8">
    <location>
        <begin position="227"/>
        <end position="248"/>
    </location>
</feature>
<evidence type="ECO:0000256" key="5">
    <source>
        <dbReference type="ARBA" id="ARBA00022692"/>
    </source>
</evidence>
<keyword evidence="5 8" id="KW-0812">Transmembrane</keyword>
<reference evidence="10 11" key="1">
    <citation type="journal article" date="2016" name="Nat. Commun.">
        <title>Thousands of microbial genomes shed light on interconnected biogeochemical processes in an aquifer system.</title>
        <authorList>
            <person name="Anantharaman K."/>
            <person name="Brown C.T."/>
            <person name="Hug L.A."/>
            <person name="Sharon I."/>
            <person name="Castelle C.J."/>
            <person name="Probst A.J."/>
            <person name="Thomas B.C."/>
            <person name="Singh A."/>
            <person name="Wilkins M.J."/>
            <person name="Karaoz U."/>
            <person name="Brodie E.L."/>
            <person name="Williams K.H."/>
            <person name="Hubbard S.S."/>
            <person name="Banfield J.F."/>
        </authorList>
    </citation>
    <scope>NUCLEOTIDE SEQUENCE [LARGE SCALE GENOMIC DNA]</scope>
</reference>
<dbReference type="InterPro" id="IPR051449">
    <property type="entry name" value="ABC-2_transporter_component"/>
</dbReference>
<dbReference type="GO" id="GO:0005886">
    <property type="term" value="C:plasma membrane"/>
    <property type="evidence" value="ECO:0007669"/>
    <property type="project" value="UniProtKB-SubCell"/>
</dbReference>
<evidence type="ECO:0000259" key="9">
    <source>
        <dbReference type="PROSITE" id="PS51012"/>
    </source>
</evidence>
<comment type="subcellular location">
    <subcellularLocation>
        <location evidence="1">Cell membrane</location>
        <topology evidence="1">Multi-pass membrane protein</topology>
    </subcellularLocation>
</comment>
<dbReference type="Proteomes" id="UP000177583">
    <property type="component" value="Unassembled WGS sequence"/>
</dbReference>
<feature type="transmembrane region" description="Helical" evidence="8">
    <location>
        <begin position="254"/>
        <end position="271"/>
    </location>
</feature>
<keyword evidence="4" id="KW-1003">Cell membrane</keyword>
<dbReference type="PANTHER" id="PTHR30294">
    <property type="entry name" value="MEMBRANE COMPONENT OF ABC TRANSPORTER YHHJ-RELATED"/>
    <property type="match status" value="1"/>
</dbReference>
<feature type="transmembrane region" description="Helical" evidence="8">
    <location>
        <begin position="193"/>
        <end position="215"/>
    </location>
</feature>
<dbReference type="PANTHER" id="PTHR30294:SF38">
    <property type="entry name" value="TRANSPORT PERMEASE PROTEIN"/>
    <property type="match status" value="1"/>
</dbReference>